<keyword evidence="10" id="KW-0234">DNA repair</keyword>
<evidence type="ECO:0000256" key="11">
    <source>
        <dbReference type="ARBA" id="ARBA00023235"/>
    </source>
</evidence>
<dbReference type="GO" id="GO:0005524">
    <property type="term" value="F:ATP binding"/>
    <property type="evidence" value="ECO:0007669"/>
    <property type="project" value="UniProtKB-UniRule"/>
</dbReference>
<dbReference type="Gene3D" id="3.40.50.300">
    <property type="entry name" value="P-loop containing nucleotide triphosphate hydrolases"/>
    <property type="match status" value="2"/>
</dbReference>
<dbReference type="AlphaFoldDB" id="A0A420XMK8"/>
<keyword evidence="3 15" id="KW-0547">Nucleotide-binding</keyword>
<keyword evidence="9" id="KW-0238">DNA-binding</keyword>
<keyword evidence="11" id="KW-0413">Isomerase</keyword>
<dbReference type="Pfam" id="PF12705">
    <property type="entry name" value="PDDEXK_1"/>
    <property type="match status" value="1"/>
</dbReference>
<organism evidence="18 19">
    <name type="scientific">Motilibacter peucedani</name>
    <dbReference type="NCBI Taxonomy" id="598650"/>
    <lineage>
        <taxon>Bacteria</taxon>
        <taxon>Bacillati</taxon>
        <taxon>Actinomycetota</taxon>
        <taxon>Actinomycetes</taxon>
        <taxon>Motilibacterales</taxon>
        <taxon>Motilibacteraceae</taxon>
        <taxon>Motilibacter</taxon>
    </lineage>
</organism>
<dbReference type="SUPFAM" id="SSF52540">
    <property type="entry name" value="P-loop containing nucleoside triphosphate hydrolases"/>
    <property type="match status" value="1"/>
</dbReference>
<dbReference type="PANTHER" id="PTHR11070">
    <property type="entry name" value="UVRD / RECB / PCRA DNA HELICASE FAMILY MEMBER"/>
    <property type="match status" value="1"/>
</dbReference>
<comment type="caution">
    <text evidence="18">The sequence shown here is derived from an EMBL/GenBank/DDBJ whole genome shotgun (WGS) entry which is preliminary data.</text>
</comment>
<name>A0A420XMK8_9ACTN</name>
<evidence type="ECO:0000256" key="14">
    <source>
        <dbReference type="ARBA" id="ARBA00048988"/>
    </source>
</evidence>
<dbReference type="Gene3D" id="3.90.320.10">
    <property type="match status" value="1"/>
</dbReference>
<keyword evidence="2" id="KW-0540">Nuclease</keyword>
<keyword evidence="6 15" id="KW-0347">Helicase</keyword>
<dbReference type="InParanoid" id="A0A420XMK8"/>
<dbReference type="RefSeq" id="WP_121194047.1">
    <property type="nucleotide sequence ID" value="NZ_RBWV01000013.1"/>
</dbReference>
<dbReference type="EC" id="5.6.2.4" evidence="13"/>
<proteinExistence type="inferred from homology"/>
<dbReference type="PANTHER" id="PTHR11070:SF59">
    <property type="entry name" value="DNA 3'-5' HELICASE"/>
    <property type="match status" value="1"/>
</dbReference>
<feature type="domain" description="UvrD-like helicase ATP-binding" evidence="16">
    <location>
        <begin position="20"/>
        <end position="322"/>
    </location>
</feature>
<dbReference type="EMBL" id="RBWV01000013">
    <property type="protein sequence ID" value="RKS72509.1"/>
    <property type="molecule type" value="Genomic_DNA"/>
</dbReference>
<dbReference type="GO" id="GO:0005829">
    <property type="term" value="C:cytosol"/>
    <property type="evidence" value="ECO:0007669"/>
    <property type="project" value="TreeGrafter"/>
</dbReference>
<dbReference type="Proteomes" id="UP000281955">
    <property type="component" value="Unassembled WGS sequence"/>
</dbReference>
<dbReference type="InterPro" id="IPR013986">
    <property type="entry name" value="DExx_box_DNA_helicase_dom_sf"/>
</dbReference>
<dbReference type="PROSITE" id="PS51217">
    <property type="entry name" value="UVRD_HELICASE_CTER"/>
    <property type="match status" value="1"/>
</dbReference>
<evidence type="ECO:0000313" key="19">
    <source>
        <dbReference type="Proteomes" id="UP000281955"/>
    </source>
</evidence>
<dbReference type="GO" id="GO:0000725">
    <property type="term" value="P:recombinational repair"/>
    <property type="evidence" value="ECO:0007669"/>
    <property type="project" value="TreeGrafter"/>
</dbReference>
<dbReference type="InterPro" id="IPR014017">
    <property type="entry name" value="DNA_helicase_UvrD-like_C"/>
</dbReference>
<dbReference type="GO" id="GO:0004527">
    <property type="term" value="F:exonuclease activity"/>
    <property type="evidence" value="ECO:0007669"/>
    <property type="project" value="UniProtKB-KW"/>
</dbReference>
<dbReference type="InterPro" id="IPR014016">
    <property type="entry name" value="UvrD-like_ATP-bd"/>
</dbReference>
<feature type="domain" description="UvrD-like helicase C-terminal" evidence="17">
    <location>
        <begin position="336"/>
        <end position="636"/>
    </location>
</feature>
<evidence type="ECO:0000256" key="15">
    <source>
        <dbReference type="PROSITE-ProRule" id="PRU00560"/>
    </source>
</evidence>
<dbReference type="GO" id="GO:0003677">
    <property type="term" value="F:DNA binding"/>
    <property type="evidence" value="ECO:0007669"/>
    <property type="project" value="UniProtKB-KW"/>
</dbReference>
<dbReference type="PROSITE" id="PS51198">
    <property type="entry name" value="UVRD_HELICASE_ATP_BIND"/>
    <property type="match status" value="1"/>
</dbReference>
<comment type="catalytic activity">
    <reaction evidence="14">
        <text>ATP + H2O = ADP + phosphate + H(+)</text>
        <dbReference type="Rhea" id="RHEA:13065"/>
        <dbReference type="ChEBI" id="CHEBI:15377"/>
        <dbReference type="ChEBI" id="CHEBI:15378"/>
        <dbReference type="ChEBI" id="CHEBI:30616"/>
        <dbReference type="ChEBI" id="CHEBI:43474"/>
        <dbReference type="ChEBI" id="CHEBI:456216"/>
        <dbReference type="EC" id="5.6.2.4"/>
    </reaction>
</comment>
<evidence type="ECO:0000256" key="2">
    <source>
        <dbReference type="ARBA" id="ARBA00022722"/>
    </source>
</evidence>
<evidence type="ECO:0000259" key="16">
    <source>
        <dbReference type="PROSITE" id="PS51198"/>
    </source>
</evidence>
<dbReference type="InterPro" id="IPR000212">
    <property type="entry name" value="DNA_helicase_UvrD/REP"/>
</dbReference>
<keyword evidence="7" id="KW-0269">Exonuclease</keyword>
<evidence type="ECO:0000256" key="10">
    <source>
        <dbReference type="ARBA" id="ARBA00023204"/>
    </source>
</evidence>
<dbReference type="Pfam" id="PF13361">
    <property type="entry name" value="UvrD_C"/>
    <property type="match status" value="1"/>
</dbReference>
<evidence type="ECO:0000256" key="1">
    <source>
        <dbReference type="ARBA" id="ARBA00009922"/>
    </source>
</evidence>
<evidence type="ECO:0000256" key="13">
    <source>
        <dbReference type="ARBA" id="ARBA00034808"/>
    </source>
</evidence>
<keyword evidence="19" id="KW-1185">Reference proteome</keyword>
<dbReference type="GO" id="GO:0043138">
    <property type="term" value="F:3'-5' DNA helicase activity"/>
    <property type="evidence" value="ECO:0007669"/>
    <property type="project" value="UniProtKB-EC"/>
</dbReference>
<evidence type="ECO:0000256" key="12">
    <source>
        <dbReference type="ARBA" id="ARBA00034617"/>
    </source>
</evidence>
<accession>A0A420XMK8</accession>
<dbReference type="InterPro" id="IPR011604">
    <property type="entry name" value="PDDEXK-like_dom_sf"/>
</dbReference>
<evidence type="ECO:0000256" key="6">
    <source>
        <dbReference type="ARBA" id="ARBA00022806"/>
    </source>
</evidence>
<evidence type="ECO:0000256" key="8">
    <source>
        <dbReference type="ARBA" id="ARBA00022840"/>
    </source>
</evidence>
<evidence type="ECO:0000313" key="18">
    <source>
        <dbReference type="EMBL" id="RKS72509.1"/>
    </source>
</evidence>
<protein>
    <recommendedName>
        <fullName evidence="13">DNA 3'-5' helicase</fullName>
        <ecNumber evidence="13">5.6.2.4</ecNumber>
    </recommendedName>
</protein>
<evidence type="ECO:0000259" key="17">
    <source>
        <dbReference type="PROSITE" id="PS51217"/>
    </source>
</evidence>
<evidence type="ECO:0000256" key="4">
    <source>
        <dbReference type="ARBA" id="ARBA00022763"/>
    </source>
</evidence>
<dbReference type="CDD" id="cd17932">
    <property type="entry name" value="DEXQc_UvrD"/>
    <property type="match status" value="1"/>
</dbReference>
<dbReference type="InterPro" id="IPR038726">
    <property type="entry name" value="PDDEXK_AddAB-type"/>
</dbReference>
<keyword evidence="5 15" id="KW-0378">Hydrolase</keyword>
<keyword evidence="4" id="KW-0227">DNA damage</keyword>
<feature type="binding site" evidence="15">
    <location>
        <begin position="41"/>
        <end position="48"/>
    </location>
    <ligand>
        <name>ATP</name>
        <dbReference type="ChEBI" id="CHEBI:30616"/>
    </ligand>
</feature>
<sequence length="1072" mass="114308">MESTTTFTLLAPTAAPALRPVLDPAQAAVAAHREGPLLVLAGPGTGKTTTLVESVASLVEDEQRPLRPDQVLVLTFSRKAAGELRERITARLGRATGEPMAWTFHSFAYALVRAHSPADAFTEPLRLLSAPEQDVVVHELLEGNAAGEGRVDWPERLRPALSTRGMAEEVRAVLSRARELGLDPPRLAQLGREAGRDDWVASAAFFADYLDVLDARLAVDYAELVHRACLLAEQPEVQAALRARFAAVLVDEYQDTDPSQERLLRALAGGGRHLVAVGDPDQSIYAFRGADVSGILELPDRFRQLSGAEAPVRTLRVSRRAGAELLAASRTLASRMPVRALPRSVVAAHRDLVPARPPADDGPPAVVVRTYPTAGAEADAVADLLRRAHLDDGLPWSRMAVLCRSGRRSVPLLRRVLGAAGVPVEVAGDELPLSEEPAVAPLLLALRVAGGQARASVEQVGELLLSPLCGAEPGALRALARDLRAEQRAAGRTPDSSAELLRGAVEHPERLVAADQRLAAPVRRLGLLLARVREQLDQGATGEQALWTLWSGTRWPQRLERAALTGGPAGRAADRDLDAVCGLFDAAARVEQRPGVRGVRLLLDEVEAQRIPGDTLAERAVRGEAVRLLTAHRSKGLEWDLVAVVGVQERVWPDLRRRGSLLEPERIGADGVVEPPSSADLLAEERRLFYVAVTRARRTLVVSAVASADDDGERPSRFLDELGVPVVAVARRPRRTLSVPGLVADLRRASVDPEAPPGLRAAAVAQLAQLAAAEDDSGAPLVPAAHLGRWWGLVDTTDPGVPLRQPGAPVVLSGSSLAGLAECPLKWFLEHEAQATTARTSALGFGSIVHVLADRVATGELAAEPAVLEAAIDSVWSELAFEARWQSAQQRAEASAAVGRFLAWHVATPQRGRELLATEREFRVEVPTPDGPVVLRGSADRLERDADGGVHVVDFKTGRTPLSAPEVAQHAQLGVYQRAVAAGAFEELAPGAPAGGAELVWLRRDDSGMPKVSPQAALASGDDGTTWVDGLVEDGARLVRTEGFAPTPGDQCSRCIHRRACPAQAEGAQVVQ</sequence>
<comment type="similarity">
    <text evidence="1">Belongs to the helicase family. UvrD subfamily.</text>
</comment>
<evidence type="ECO:0000256" key="5">
    <source>
        <dbReference type="ARBA" id="ARBA00022801"/>
    </source>
</evidence>
<dbReference type="GO" id="GO:0033202">
    <property type="term" value="C:DNA helicase complex"/>
    <property type="evidence" value="ECO:0007669"/>
    <property type="project" value="TreeGrafter"/>
</dbReference>
<keyword evidence="8 15" id="KW-0067">ATP-binding</keyword>
<dbReference type="Pfam" id="PF00580">
    <property type="entry name" value="UvrD-helicase"/>
    <property type="match status" value="1"/>
</dbReference>
<reference evidence="18 19" key="1">
    <citation type="submission" date="2018-10" db="EMBL/GenBank/DDBJ databases">
        <title>Genomic Encyclopedia of Archaeal and Bacterial Type Strains, Phase II (KMG-II): from individual species to whole genera.</title>
        <authorList>
            <person name="Goeker M."/>
        </authorList>
    </citation>
    <scope>NUCLEOTIDE SEQUENCE [LARGE SCALE GENOMIC DNA]</scope>
    <source>
        <strain evidence="18 19">RP-AC37</strain>
    </source>
</reference>
<dbReference type="Gene3D" id="1.10.10.160">
    <property type="match status" value="1"/>
</dbReference>
<evidence type="ECO:0000256" key="7">
    <source>
        <dbReference type="ARBA" id="ARBA00022839"/>
    </source>
</evidence>
<dbReference type="Gene3D" id="1.10.486.10">
    <property type="entry name" value="PCRA, domain 4"/>
    <property type="match status" value="1"/>
</dbReference>
<evidence type="ECO:0000256" key="3">
    <source>
        <dbReference type="ARBA" id="ARBA00022741"/>
    </source>
</evidence>
<dbReference type="InterPro" id="IPR027417">
    <property type="entry name" value="P-loop_NTPase"/>
</dbReference>
<dbReference type="OrthoDB" id="5240387at2"/>
<evidence type="ECO:0000256" key="9">
    <source>
        <dbReference type="ARBA" id="ARBA00023125"/>
    </source>
</evidence>
<gene>
    <name evidence="18" type="ORF">CLV35_2754</name>
</gene>
<comment type="catalytic activity">
    <reaction evidence="12">
        <text>Couples ATP hydrolysis with the unwinding of duplex DNA by translocating in the 3'-5' direction.</text>
        <dbReference type="EC" id="5.6.2.4"/>
    </reaction>
</comment>